<evidence type="ECO:0000256" key="6">
    <source>
        <dbReference type="ARBA" id="ARBA00011738"/>
    </source>
</evidence>
<dbReference type="Gene3D" id="3.40.50.720">
    <property type="entry name" value="NAD(P)-binding Rossmann-like Domain"/>
    <property type="match status" value="1"/>
</dbReference>
<dbReference type="GO" id="GO:0046983">
    <property type="term" value="F:protein dimerization activity"/>
    <property type="evidence" value="ECO:0007669"/>
    <property type="project" value="InterPro"/>
</dbReference>
<feature type="binding site" evidence="16">
    <location>
        <position position="241"/>
    </location>
    <ligand>
        <name>substrate</name>
    </ligand>
</feature>
<evidence type="ECO:0000256" key="8">
    <source>
        <dbReference type="ARBA" id="ARBA00022605"/>
    </source>
</evidence>
<dbReference type="EMBL" id="PRLP01000035">
    <property type="protein sequence ID" value="PPC77238.1"/>
    <property type="molecule type" value="Genomic_DNA"/>
</dbReference>
<dbReference type="NCBIfam" id="NF005957">
    <property type="entry name" value="PRK08040.1"/>
    <property type="match status" value="1"/>
</dbReference>
<dbReference type="EC" id="1.2.1.11" evidence="7 16"/>
<dbReference type="SUPFAM" id="SSF55347">
    <property type="entry name" value="Glyceraldehyde-3-phosphate dehydrogenase-like, C-terminal domain"/>
    <property type="match status" value="1"/>
</dbReference>
<evidence type="ECO:0000256" key="11">
    <source>
        <dbReference type="ARBA" id="ARBA00022915"/>
    </source>
</evidence>
<evidence type="ECO:0000256" key="13">
    <source>
        <dbReference type="ARBA" id="ARBA00023154"/>
    </source>
</evidence>
<dbReference type="PANTHER" id="PTHR46278:SF2">
    <property type="entry name" value="ASPARTATE-SEMIALDEHYDE DEHYDROGENASE"/>
    <property type="match status" value="1"/>
</dbReference>
<sequence length="339" mass="36447">MSKLFNIAIVGATGAVGEALVEVLEQREFPVGKLFLLASDRSLGKVIYFRERSVKVQELEKFDFAQADIAFFTAGSDVSKTYVPKATAAGAVVIDNTSAFRLDADVPLVVPEVNPEAVAEFKHRKIIANPNCSTIQMLVALKPIYDAVGISHIDVATYQAVSGAGREAVEELVKQTIHMMSGKGREDAPCSVLPTTIGFNVLPHIDVLLDDGYSGEEMKMVNETKKILGDSTVIVNPTCVRVPVIFGHSEAVHVRTKAAISLEQARELLAGAPGVSLMNDGYPTPANEAAGNDQVWVGRLRQRTGDDLGLNLWVVSDNVRKGAATNSVQIAELLISSYL</sequence>
<dbReference type="Pfam" id="PF02774">
    <property type="entry name" value="Semialdhyde_dhC"/>
    <property type="match status" value="1"/>
</dbReference>
<dbReference type="GO" id="GO:0009097">
    <property type="term" value="P:isoleucine biosynthetic process"/>
    <property type="evidence" value="ECO:0007669"/>
    <property type="project" value="UniProtKB-UniRule"/>
</dbReference>
<feature type="active site" description="Acyl-thioester intermediate" evidence="16 17">
    <location>
        <position position="132"/>
    </location>
</feature>
<dbReference type="GO" id="GO:0071266">
    <property type="term" value="P:'de novo' L-methionine biosynthetic process"/>
    <property type="evidence" value="ECO:0007669"/>
    <property type="project" value="UniProtKB-UniRule"/>
</dbReference>
<feature type="binding site" evidence="16">
    <location>
        <position position="318"/>
    </location>
    <ligand>
        <name>NADP(+)</name>
        <dbReference type="ChEBI" id="CHEBI:58349"/>
    </ligand>
</feature>
<comment type="catalytic activity">
    <reaction evidence="15 16">
        <text>L-aspartate 4-semialdehyde + phosphate + NADP(+) = 4-phospho-L-aspartate + NADPH + H(+)</text>
        <dbReference type="Rhea" id="RHEA:24284"/>
        <dbReference type="ChEBI" id="CHEBI:15378"/>
        <dbReference type="ChEBI" id="CHEBI:43474"/>
        <dbReference type="ChEBI" id="CHEBI:57535"/>
        <dbReference type="ChEBI" id="CHEBI:57783"/>
        <dbReference type="ChEBI" id="CHEBI:58349"/>
        <dbReference type="ChEBI" id="CHEBI:537519"/>
        <dbReference type="EC" id="1.2.1.11"/>
    </reaction>
</comment>
<accession>A0A2S5KR45</accession>
<comment type="caution">
    <text evidence="16">Lacks conserved residue(s) required for the propagation of feature annotation.</text>
</comment>
<dbReference type="AlphaFoldDB" id="A0A2S5KR45"/>
<evidence type="ECO:0000259" key="18">
    <source>
        <dbReference type="SMART" id="SM00859"/>
    </source>
</evidence>
<dbReference type="GO" id="GO:0009088">
    <property type="term" value="P:threonine biosynthetic process"/>
    <property type="evidence" value="ECO:0007669"/>
    <property type="project" value="UniProtKB-UniRule"/>
</dbReference>
<dbReference type="GO" id="GO:0004073">
    <property type="term" value="F:aspartate-semialdehyde dehydrogenase activity"/>
    <property type="evidence" value="ECO:0007669"/>
    <property type="project" value="UniProtKB-UniRule"/>
</dbReference>
<dbReference type="OrthoDB" id="5289640at2"/>
<name>A0A2S5KR45_9PROT</name>
<keyword evidence="9 16" id="KW-0791">Threonine biosynthesis</keyword>
<evidence type="ECO:0000256" key="4">
    <source>
        <dbReference type="ARBA" id="ARBA00005097"/>
    </source>
</evidence>
<keyword evidence="12 16" id="KW-0560">Oxidoreductase</keyword>
<evidence type="ECO:0000256" key="9">
    <source>
        <dbReference type="ARBA" id="ARBA00022697"/>
    </source>
</evidence>
<dbReference type="SUPFAM" id="SSF51735">
    <property type="entry name" value="NAD(P)-binding Rossmann-fold domains"/>
    <property type="match status" value="1"/>
</dbReference>
<evidence type="ECO:0000256" key="3">
    <source>
        <dbReference type="ARBA" id="ARBA00005076"/>
    </source>
</evidence>
<keyword evidence="8 16" id="KW-0028">Amino-acid biosynthesis</keyword>
<evidence type="ECO:0000256" key="5">
    <source>
        <dbReference type="ARBA" id="ARBA00010584"/>
    </source>
</evidence>
<dbReference type="UniPathway" id="UPA00050">
    <property type="reaction ID" value="UER00463"/>
</dbReference>
<evidence type="ECO:0000256" key="7">
    <source>
        <dbReference type="ARBA" id="ARBA00013120"/>
    </source>
</evidence>
<protein>
    <recommendedName>
        <fullName evidence="7 16">Aspartate-semialdehyde dehydrogenase</fullName>
        <shortName evidence="16">ASA dehydrogenase</shortName>
        <shortName evidence="16">ASADH</shortName>
        <ecNumber evidence="7 16">1.2.1.11</ecNumber>
    </recommendedName>
    <alternativeName>
        <fullName evidence="16">Aspartate-beta-semialdehyde dehydrogenase</fullName>
    </alternativeName>
</protein>
<feature type="binding site" evidence="16">
    <location>
        <position position="159"/>
    </location>
    <ligand>
        <name>substrate</name>
    </ligand>
</feature>
<feature type="binding site" evidence="16">
    <location>
        <position position="101"/>
    </location>
    <ligand>
        <name>phosphate</name>
        <dbReference type="ChEBI" id="CHEBI:43474"/>
    </ligand>
</feature>
<dbReference type="InterPro" id="IPR012080">
    <property type="entry name" value="Asp_semialdehyde_DH"/>
</dbReference>
<dbReference type="Gene3D" id="3.30.360.10">
    <property type="entry name" value="Dihydrodipicolinate Reductase, domain 2"/>
    <property type="match status" value="1"/>
</dbReference>
<keyword evidence="10 16" id="KW-0521">NADP</keyword>
<evidence type="ECO:0000256" key="2">
    <source>
        <dbReference type="ARBA" id="ARBA00005021"/>
    </source>
</evidence>
<dbReference type="HAMAP" id="MF_02121">
    <property type="entry name" value="ASADH"/>
    <property type="match status" value="1"/>
</dbReference>
<dbReference type="Pfam" id="PF01118">
    <property type="entry name" value="Semialdhyde_dh"/>
    <property type="match status" value="1"/>
</dbReference>
<evidence type="ECO:0000256" key="15">
    <source>
        <dbReference type="ARBA" id="ARBA00047891"/>
    </source>
</evidence>
<dbReference type="InterPro" id="IPR000319">
    <property type="entry name" value="Asp-semialdehyde_DH_CS"/>
</dbReference>
<evidence type="ECO:0000256" key="17">
    <source>
        <dbReference type="PIRSR" id="PIRSR000148-1"/>
    </source>
</evidence>
<reference evidence="19 20" key="1">
    <citation type="submission" date="2018-02" db="EMBL/GenBank/DDBJ databases">
        <title>novel marine gammaproteobacteria from coastal saline agro ecosystem.</title>
        <authorList>
            <person name="Krishnan R."/>
            <person name="Ramesh Kumar N."/>
        </authorList>
    </citation>
    <scope>NUCLEOTIDE SEQUENCE [LARGE SCALE GENOMIC DNA]</scope>
    <source>
        <strain evidence="19 20">228</strain>
    </source>
</reference>
<evidence type="ECO:0000256" key="1">
    <source>
        <dbReference type="ARBA" id="ARBA00002492"/>
    </source>
</evidence>
<dbReference type="InterPro" id="IPR000534">
    <property type="entry name" value="Semialdehyde_DH_NAD-bd"/>
</dbReference>
<evidence type="ECO:0000256" key="10">
    <source>
        <dbReference type="ARBA" id="ARBA00022857"/>
    </source>
</evidence>
<comment type="caution">
    <text evidence="19">The sequence shown here is derived from an EMBL/GenBank/DDBJ whole genome shotgun (WGS) entry which is preliminary data.</text>
</comment>
<dbReference type="UniPathway" id="UPA00051">
    <property type="reaction ID" value="UER00464"/>
</dbReference>
<feature type="binding site" evidence="16">
    <location>
        <begin position="13"/>
        <end position="16"/>
    </location>
    <ligand>
        <name>NADP(+)</name>
        <dbReference type="ChEBI" id="CHEBI:58349"/>
    </ligand>
</feature>
<comment type="subunit">
    <text evidence="6 16">Homodimer.</text>
</comment>
<dbReference type="PROSITE" id="PS01103">
    <property type="entry name" value="ASD"/>
    <property type="match status" value="1"/>
</dbReference>
<gene>
    <name evidence="16" type="primary">asd</name>
    <name evidence="19" type="ORF">C4K68_12590</name>
</gene>
<evidence type="ECO:0000313" key="20">
    <source>
        <dbReference type="Proteomes" id="UP000238196"/>
    </source>
</evidence>
<feature type="binding site" evidence="16">
    <location>
        <begin position="162"/>
        <end position="163"/>
    </location>
    <ligand>
        <name>NADP(+)</name>
        <dbReference type="ChEBI" id="CHEBI:58349"/>
    </ligand>
</feature>
<dbReference type="GO" id="GO:0050661">
    <property type="term" value="F:NADP binding"/>
    <property type="evidence" value="ECO:0007669"/>
    <property type="project" value="UniProtKB-UniRule"/>
</dbReference>
<dbReference type="PIRSF" id="PIRSF000148">
    <property type="entry name" value="ASA_dh"/>
    <property type="match status" value="1"/>
</dbReference>
<dbReference type="UniPathway" id="UPA00034">
    <property type="reaction ID" value="UER00016"/>
</dbReference>
<comment type="pathway">
    <text evidence="3 16">Amino-acid biosynthesis; L-lysine biosynthesis via DAP pathway; (S)-tetrahydrodipicolinate from L-aspartate: step 2/4.</text>
</comment>
<feature type="active site" description="Proton acceptor" evidence="16 17">
    <location>
        <position position="248"/>
    </location>
</feature>
<feature type="binding site" evidence="16">
    <location>
        <begin position="41"/>
        <end position="42"/>
    </location>
    <ligand>
        <name>NADP(+)</name>
        <dbReference type="ChEBI" id="CHEBI:58349"/>
    </ligand>
</feature>
<keyword evidence="11 16" id="KW-0220">Diaminopimelate biosynthesis</keyword>
<dbReference type="NCBIfam" id="TIGR01296">
    <property type="entry name" value="asd_B"/>
    <property type="match status" value="1"/>
</dbReference>
<keyword evidence="14 16" id="KW-0486">Methionine biosynthesis</keyword>
<comment type="similarity">
    <text evidence="5 16">Belongs to the aspartate-semialdehyde dehydrogenase family.</text>
</comment>
<comment type="function">
    <text evidence="1 16">Catalyzes the NADPH-dependent formation of L-aspartate-semialdehyde (L-ASA) by the reductive dephosphorylation of L-aspartyl-4-phosphate.</text>
</comment>
<feature type="domain" description="Semialdehyde dehydrogenase NAD-binding" evidence="18">
    <location>
        <begin position="6"/>
        <end position="121"/>
    </location>
</feature>
<dbReference type="GO" id="GO:0019877">
    <property type="term" value="P:diaminopimelate biosynthetic process"/>
    <property type="evidence" value="ECO:0007669"/>
    <property type="project" value="UniProtKB-UniRule"/>
</dbReference>
<dbReference type="PANTHER" id="PTHR46278">
    <property type="entry name" value="DEHYDROGENASE, PUTATIVE-RELATED"/>
    <property type="match status" value="1"/>
</dbReference>
<evidence type="ECO:0000256" key="16">
    <source>
        <dbReference type="HAMAP-Rule" id="MF_02121"/>
    </source>
</evidence>
<dbReference type="Proteomes" id="UP000238196">
    <property type="component" value="Unassembled WGS sequence"/>
</dbReference>
<dbReference type="CDD" id="cd18131">
    <property type="entry name" value="ASADH_C_bac_euk_like"/>
    <property type="match status" value="1"/>
</dbReference>
<dbReference type="InterPro" id="IPR012280">
    <property type="entry name" value="Semialdhyde_DH_dimer_dom"/>
</dbReference>
<comment type="pathway">
    <text evidence="4 16">Amino-acid biosynthesis; L-threonine biosynthesis; L-threonine from L-aspartate: step 2/5.</text>
</comment>
<dbReference type="SMART" id="SM00859">
    <property type="entry name" value="Semialdhyde_dh"/>
    <property type="match status" value="1"/>
</dbReference>
<evidence type="ECO:0000256" key="14">
    <source>
        <dbReference type="ARBA" id="ARBA00023167"/>
    </source>
</evidence>
<proteinExistence type="inferred from homology"/>
<dbReference type="NCBIfam" id="NF004224">
    <property type="entry name" value="PRK05671.1"/>
    <property type="match status" value="1"/>
</dbReference>
<keyword evidence="13 16" id="KW-0457">Lysine biosynthesis</keyword>
<comment type="pathway">
    <text evidence="2 16">Amino-acid biosynthesis; L-methionine biosynthesis via de novo pathway; L-homoserine from L-aspartate: step 2/3.</text>
</comment>
<evidence type="ECO:0000313" key="19">
    <source>
        <dbReference type="EMBL" id="PPC77238.1"/>
    </source>
</evidence>
<dbReference type="GO" id="GO:0009089">
    <property type="term" value="P:lysine biosynthetic process via diaminopimelate"/>
    <property type="evidence" value="ECO:0007669"/>
    <property type="project" value="UniProtKB-UniRule"/>
</dbReference>
<dbReference type="InterPro" id="IPR005986">
    <property type="entry name" value="Asp_semialdehyde_DH_beta"/>
</dbReference>
<organism evidence="19 20">
    <name type="scientific">Proteobacteria bacterium 228</name>
    <dbReference type="NCBI Taxonomy" id="2083153"/>
    <lineage>
        <taxon>Bacteria</taxon>
        <taxon>Pseudomonadati</taxon>
        <taxon>Pseudomonadota</taxon>
    </lineage>
</organism>
<dbReference type="CDD" id="cd02316">
    <property type="entry name" value="VcASADH2_like_N"/>
    <property type="match status" value="1"/>
</dbReference>
<dbReference type="NCBIfam" id="NF011456">
    <property type="entry name" value="PRK14874.1"/>
    <property type="match status" value="1"/>
</dbReference>
<dbReference type="GO" id="GO:0051287">
    <property type="term" value="F:NAD binding"/>
    <property type="evidence" value="ECO:0007669"/>
    <property type="project" value="InterPro"/>
</dbReference>
<evidence type="ECO:0000256" key="12">
    <source>
        <dbReference type="ARBA" id="ARBA00023002"/>
    </source>
</evidence>
<dbReference type="InterPro" id="IPR036291">
    <property type="entry name" value="NAD(P)-bd_dom_sf"/>
</dbReference>